<evidence type="ECO:0000313" key="3">
    <source>
        <dbReference type="Proteomes" id="UP000367825"/>
    </source>
</evidence>
<sequence length="452" mass="49138">MWVSTAAAQHFYRNEFDLAHVRDPKLAQTRSHAEAMLVPTRVSDVSVEDACRDISRWLETVTATGERGWRFRAARDTISLVGNLSLLVIIAASLYRESAACAGGAGHDAASRTRGAASVNTPFDVPWADWLLLGLEGLKGVVTQSLGSPTLIRHHAADEILKRMEAACRLLETCVAIPQTTPSSWRNRLGALARSRDVATLFTLSNTAVPPARLALWLPSWFRGPSAAMDGYRGYLRVAGLMLDSFRAMTSLVGTWARNAAFADDAHGLAQRWQALNERLALVPCGDEARVLARVTRVKDLAAHCDTALLAEIASRAALCERLLTSREPLQAGEIARVCESFDVTAYPVCVDARTRLSLSPAESPWGRRWAEDGWRNRPATPVRATYRLLLSYQHWSSALLERLLTPSQCTEAAGRAEGRAVPGGAPRAGDPPGIARAPGGVVYVDIDSTRV</sequence>
<reference evidence="2 3" key="1">
    <citation type="submission" date="2019-08" db="EMBL/GenBank/DDBJ databases">
        <authorList>
            <person name="Peeters C."/>
        </authorList>
    </citation>
    <scope>NUCLEOTIDE SEQUENCE [LARGE SCALE GENOMIC DNA]</scope>
    <source>
        <strain evidence="2 3">LMG 31109</strain>
    </source>
</reference>
<dbReference type="AlphaFoldDB" id="A0A5E4VZ59"/>
<evidence type="ECO:0000313" key="2">
    <source>
        <dbReference type="EMBL" id="VVE16564.1"/>
    </source>
</evidence>
<feature type="region of interest" description="Disordered" evidence="1">
    <location>
        <begin position="415"/>
        <end position="437"/>
    </location>
</feature>
<keyword evidence="3" id="KW-1185">Reference proteome</keyword>
<dbReference type="OrthoDB" id="8933608at2"/>
<dbReference type="RefSeq" id="WP_150556194.1">
    <property type="nucleotide sequence ID" value="NZ_CABPSC010000011.1"/>
</dbReference>
<organism evidence="2 3">
    <name type="scientific">Pandoraea nosoerga</name>
    <dbReference type="NCBI Taxonomy" id="2508296"/>
    <lineage>
        <taxon>Bacteria</taxon>
        <taxon>Pseudomonadati</taxon>
        <taxon>Pseudomonadota</taxon>
        <taxon>Betaproteobacteria</taxon>
        <taxon>Burkholderiales</taxon>
        <taxon>Burkholderiaceae</taxon>
        <taxon>Pandoraea</taxon>
    </lineage>
</organism>
<dbReference type="EMBL" id="CABPSC010000011">
    <property type="protein sequence ID" value="VVE16564.1"/>
    <property type="molecule type" value="Genomic_DNA"/>
</dbReference>
<name>A0A5E4VZ59_9BURK</name>
<accession>A0A5E4VZ59</accession>
<gene>
    <name evidence="2" type="ORF">PNO31109_02906</name>
</gene>
<evidence type="ECO:0000256" key="1">
    <source>
        <dbReference type="SAM" id="MobiDB-lite"/>
    </source>
</evidence>
<dbReference type="Proteomes" id="UP000367825">
    <property type="component" value="Unassembled WGS sequence"/>
</dbReference>
<proteinExistence type="predicted"/>
<protein>
    <submittedName>
        <fullName evidence="2">Uncharacterized protein</fullName>
    </submittedName>
</protein>